<evidence type="ECO:0000313" key="3">
    <source>
        <dbReference type="Proteomes" id="UP000314294"/>
    </source>
</evidence>
<organism evidence="2 3">
    <name type="scientific">Liparis tanakae</name>
    <name type="common">Tanaka's snailfish</name>
    <dbReference type="NCBI Taxonomy" id="230148"/>
    <lineage>
        <taxon>Eukaryota</taxon>
        <taxon>Metazoa</taxon>
        <taxon>Chordata</taxon>
        <taxon>Craniata</taxon>
        <taxon>Vertebrata</taxon>
        <taxon>Euteleostomi</taxon>
        <taxon>Actinopterygii</taxon>
        <taxon>Neopterygii</taxon>
        <taxon>Teleostei</taxon>
        <taxon>Neoteleostei</taxon>
        <taxon>Acanthomorphata</taxon>
        <taxon>Eupercaria</taxon>
        <taxon>Perciformes</taxon>
        <taxon>Cottioidei</taxon>
        <taxon>Cottales</taxon>
        <taxon>Liparidae</taxon>
        <taxon>Liparis</taxon>
    </lineage>
</organism>
<evidence type="ECO:0000313" key="2">
    <source>
        <dbReference type="EMBL" id="TNN56713.1"/>
    </source>
</evidence>
<gene>
    <name evidence="2" type="ORF">EYF80_033058</name>
</gene>
<dbReference type="EMBL" id="SRLO01000422">
    <property type="protein sequence ID" value="TNN56713.1"/>
    <property type="molecule type" value="Genomic_DNA"/>
</dbReference>
<dbReference type="AlphaFoldDB" id="A0A4Z2GVE9"/>
<feature type="region of interest" description="Disordered" evidence="1">
    <location>
        <begin position="1"/>
        <end position="41"/>
    </location>
</feature>
<sequence>MDELLRRAAPGGGLQAPDRTQRRPWSARPSLWNPPRPQSASSRLLTYCVRALVVRGPAGGFPPL</sequence>
<evidence type="ECO:0000256" key="1">
    <source>
        <dbReference type="SAM" id="MobiDB-lite"/>
    </source>
</evidence>
<keyword evidence="3" id="KW-1185">Reference proteome</keyword>
<reference evidence="2 3" key="1">
    <citation type="submission" date="2019-03" db="EMBL/GenBank/DDBJ databases">
        <title>First draft genome of Liparis tanakae, snailfish: a comprehensive survey of snailfish specific genes.</title>
        <authorList>
            <person name="Kim W."/>
            <person name="Song I."/>
            <person name="Jeong J.-H."/>
            <person name="Kim D."/>
            <person name="Kim S."/>
            <person name="Ryu S."/>
            <person name="Song J.Y."/>
            <person name="Lee S.K."/>
        </authorList>
    </citation>
    <scope>NUCLEOTIDE SEQUENCE [LARGE SCALE GENOMIC DNA]</scope>
    <source>
        <tissue evidence="2">Muscle</tissue>
    </source>
</reference>
<comment type="caution">
    <text evidence="2">The sequence shown here is derived from an EMBL/GenBank/DDBJ whole genome shotgun (WGS) entry which is preliminary data.</text>
</comment>
<proteinExistence type="predicted"/>
<accession>A0A4Z2GVE9</accession>
<dbReference type="Proteomes" id="UP000314294">
    <property type="component" value="Unassembled WGS sequence"/>
</dbReference>
<protein>
    <submittedName>
        <fullName evidence="2">Uncharacterized protein</fullName>
    </submittedName>
</protein>
<name>A0A4Z2GVE9_9TELE</name>